<organism evidence="4 5">
    <name type="scientific">Pythium insidiosum</name>
    <name type="common">Pythiosis disease agent</name>
    <dbReference type="NCBI Taxonomy" id="114742"/>
    <lineage>
        <taxon>Eukaryota</taxon>
        <taxon>Sar</taxon>
        <taxon>Stramenopiles</taxon>
        <taxon>Oomycota</taxon>
        <taxon>Peronosporomycetes</taxon>
        <taxon>Pythiales</taxon>
        <taxon>Pythiaceae</taxon>
        <taxon>Pythium</taxon>
    </lineage>
</organism>
<feature type="compositionally biased region" description="Basic and acidic residues" evidence="2">
    <location>
        <begin position="1706"/>
        <end position="1721"/>
    </location>
</feature>
<evidence type="ECO:0000313" key="4">
    <source>
        <dbReference type="EMBL" id="KAJ0396836.1"/>
    </source>
</evidence>
<dbReference type="Pfam" id="PF13499">
    <property type="entry name" value="EF-hand_7"/>
    <property type="match status" value="1"/>
</dbReference>
<dbReference type="CDD" id="cd04508">
    <property type="entry name" value="Tudor_SF"/>
    <property type="match status" value="1"/>
</dbReference>
<dbReference type="Gene3D" id="1.10.238.10">
    <property type="entry name" value="EF-hand"/>
    <property type="match status" value="1"/>
</dbReference>
<feature type="compositionally biased region" description="Basic and acidic residues" evidence="2">
    <location>
        <begin position="1580"/>
        <end position="1594"/>
    </location>
</feature>
<sequence>MTTRGTKLYAGKIIKAHSDGTFDVRYDDGDVETHVDGSDCEMDEAASADLMEAIGFECVPTSSDGSIFVLRDPNDAKSPVGKTAADYYRRKALAAELAKDEASSNYKKLSDGNASAGGVVWLAELYTGRVLGGIDESAILDFCVWHLLAQALFPVHLHDDERLQRPVFTPTFTPQEDPFPPSDSNPSSHELCMVLYLMDDGRVLEFAVDVFKPEHLDIGNPSLMNEQWLEIEEDRLEPKVSALKDILLQPERVLRPDDDHVLAQARQQFTAYALSRRTEGEKGNPDIDAGYHSAWTFISARLVVEFLLQQGNLAVRMEKSLDLVLEALLALEICVDQSDRQMYKLQHLSTNDVIVSPDCLDLRVAALDVTKEEVDDDDTRIDARRRRNLQWHTRLFGRFIVDLLTQFEAELTPICDGMAGARLDDVESARRERRLVLGIIERHASERLLLALRSCLKPDEIARQQDADADPSTLTLFKLALMACLPTATRPRLTTLWALLFGPSRETTTPIDEGALASQSRAFAALTTLQESLETDVLTPLSVVARAFSRQTSMSALGSLLELFCGALSRFTTVTRRLVQADDEMTASPASVVLHELGLTRVWARITAAALSFFTRFVSCGQRDGAQHVVNAVMNTIRSVLQVVDVSAQSTSAPATWRQQQQALENLEDGAVSALISIASGQMPEHADVPFTPISTAQQCVLWRLCEPVMQELLASDNSVLRLWRSRRDCLRDLIPIQQQSELHVWWSDRDYENPPRRDAVVMPRPRALSLRYLTELRDSLELRFSIAGGAAIPARYRLASLQGCFANSRLGRRQAERCVISHGMNARVWSELQIEKTIAALLEDTDDRIVHAALSVLDVYTRVLRSDFQRHLLATEALELAHRFCSPEVLSTVRRLLVRVVRQLRLLGESGVDATRAAAYGASLTAQLTYSSATARSKSPIAILCVALSYLVNTLHGGDRCTQHWVTSGVLALVMGFARSNVLSFLRVLDANLLLDISPSSSSAAPRSSRRSTQERSSPRNEWSVFTQDETQRTRRRSSSCSSNESPFRLLLRELMTQESAPLNLTLLRHIRESKRSVQFLLDIAPHEAFTAQLLLSSDVGQLGHAAAVLADVDECQGTLGEKTRSLHYARATVCQWLSGRRRRRARDPLPSSLFLICRRAWHWLSQAIVAFVESDAARQRAVIVAALHVLHDVVVSTKLTAAEVRALCQRESGLTEADDGGESPTERHACVFQSVLELAVMDGSGDHSQSTADVHALLVEFLCAALQPTAPHCRLVLVSLAGVSPTVDVLRSSRLPPSDKLSIWCALLEICDRDIAIAIVDSGFLEFVVATCSHQPSTSSKVTRLEALLYLEALHHAMELLDSTTGATILRLELVKCVLHCSVIRSQWRAASGSAAEAAIARRVLQIICSTCVNPSTGHADPAVLADLEAVGITSPVIQWHQARGSDRLLAEADSVRKRVTQFWLTLPFALRDCGISSLPENFAAAEHSSLPFSELLHQYARHSGLEAAWTGRSQEREWRWVLLPSNEWVTISPTNVEALQRKLSSGTSERRSKSESLGSSAEDSDSAKPMRRQSRAGAKDVDKHRRIDARAKPKRPLRVVGSAAAAAAEPKPERRVRDHAREALQRVFRQYDVDGDGVITFIDLRRALDQRGSRRLSNVELQRWLAEKDSQGAGAVDFNDFARAFGSAVTNNAPSDTSGPFRPARDESRQGRDVDYYS</sequence>
<evidence type="ECO:0000259" key="3">
    <source>
        <dbReference type="PROSITE" id="PS50222"/>
    </source>
</evidence>
<evidence type="ECO:0000313" key="5">
    <source>
        <dbReference type="Proteomes" id="UP001209570"/>
    </source>
</evidence>
<evidence type="ECO:0000256" key="1">
    <source>
        <dbReference type="ARBA" id="ARBA00022837"/>
    </source>
</evidence>
<feature type="region of interest" description="Disordered" evidence="2">
    <location>
        <begin position="1691"/>
        <end position="1721"/>
    </location>
</feature>
<evidence type="ECO:0000256" key="2">
    <source>
        <dbReference type="SAM" id="MobiDB-lite"/>
    </source>
</evidence>
<proteinExistence type="predicted"/>
<dbReference type="CDD" id="cd00051">
    <property type="entry name" value="EFh"/>
    <property type="match status" value="1"/>
</dbReference>
<feature type="compositionally biased region" description="Polar residues" evidence="2">
    <location>
        <begin position="1691"/>
        <end position="1701"/>
    </location>
</feature>
<keyword evidence="1" id="KW-0106">Calcium</keyword>
<name>A0AAD5LZA9_PYTIN</name>
<dbReference type="InterPro" id="IPR018247">
    <property type="entry name" value="EF_Hand_1_Ca_BS"/>
</dbReference>
<dbReference type="GO" id="GO:0005509">
    <property type="term" value="F:calcium ion binding"/>
    <property type="evidence" value="ECO:0007669"/>
    <property type="project" value="InterPro"/>
</dbReference>
<keyword evidence="5" id="KW-1185">Reference proteome</keyword>
<reference evidence="4" key="1">
    <citation type="submission" date="2021-12" db="EMBL/GenBank/DDBJ databases">
        <title>Prjna785345.</title>
        <authorList>
            <person name="Rujirawat T."/>
            <person name="Krajaejun T."/>
        </authorList>
    </citation>
    <scope>NUCLEOTIDE SEQUENCE</scope>
    <source>
        <strain evidence="4">Pi057C3</strain>
    </source>
</reference>
<dbReference type="PROSITE" id="PS50222">
    <property type="entry name" value="EF_HAND_2"/>
    <property type="match status" value="1"/>
</dbReference>
<protein>
    <recommendedName>
        <fullName evidence="3">EF-hand domain-containing protein</fullName>
    </recommendedName>
</protein>
<gene>
    <name evidence="4" type="ORF">P43SY_001783</name>
</gene>
<dbReference type="Gene3D" id="2.30.30.140">
    <property type="match status" value="1"/>
</dbReference>
<dbReference type="SUPFAM" id="SSF47473">
    <property type="entry name" value="EF-hand"/>
    <property type="match status" value="1"/>
</dbReference>
<accession>A0AAD5LZA9</accession>
<feature type="region of interest" description="Disordered" evidence="2">
    <location>
        <begin position="1001"/>
        <end position="1045"/>
    </location>
</feature>
<feature type="domain" description="EF-hand" evidence="3">
    <location>
        <begin position="1622"/>
        <end position="1657"/>
    </location>
</feature>
<dbReference type="PROSITE" id="PS00018">
    <property type="entry name" value="EF_HAND_1"/>
    <property type="match status" value="1"/>
</dbReference>
<dbReference type="InterPro" id="IPR011992">
    <property type="entry name" value="EF-hand-dom_pair"/>
</dbReference>
<dbReference type="SMART" id="SM00054">
    <property type="entry name" value="EFh"/>
    <property type="match status" value="2"/>
</dbReference>
<feature type="region of interest" description="Disordered" evidence="2">
    <location>
        <begin position="1543"/>
        <end position="1620"/>
    </location>
</feature>
<dbReference type="EMBL" id="JAKCXM010000277">
    <property type="protein sequence ID" value="KAJ0396836.1"/>
    <property type="molecule type" value="Genomic_DNA"/>
</dbReference>
<dbReference type="InterPro" id="IPR002048">
    <property type="entry name" value="EF_hand_dom"/>
</dbReference>
<dbReference type="Proteomes" id="UP001209570">
    <property type="component" value="Unassembled WGS sequence"/>
</dbReference>
<comment type="caution">
    <text evidence="4">The sequence shown here is derived from an EMBL/GenBank/DDBJ whole genome shotgun (WGS) entry which is preliminary data.</text>
</comment>